<dbReference type="CDD" id="cd17546">
    <property type="entry name" value="REC_hyHK_CKI1_RcsC-like"/>
    <property type="match status" value="1"/>
</dbReference>
<dbReference type="RefSeq" id="WP_127700369.1">
    <property type="nucleotide sequence ID" value="NZ_SACS01000020.1"/>
</dbReference>
<dbReference type="SUPFAM" id="SSF55874">
    <property type="entry name" value="ATPase domain of HSP90 chaperone/DNA topoisomerase II/histidine kinase"/>
    <property type="match status" value="1"/>
</dbReference>
<evidence type="ECO:0000259" key="16">
    <source>
        <dbReference type="PROSITE" id="PS50109"/>
    </source>
</evidence>
<evidence type="ECO:0000313" key="20">
    <source>
        <dbReference type="Proteomes" id="UP000283077"/>
    </source>
</evidence>
<gene>
    <name evidence="19" type="ORF">EOE67_16120</name>
</gene>
<evidence type="ECO:0000256" key="4">
    <source>
        <dbReference type="ARBA" id="ARBA00022475"/>
    </source>
</evidence>
<dbReference type="GO" id="GO:0000155">
    <property type="term" value="F:phosphorelay sensor kinase activity"/>
    <property type="evidence" value="ECO:0007669"/>
    <property type="project" value="InterPro"/>
</dbReference>
<dbReference type="Pfam" id="PF00072">
    <property type="entry name" value="Response_reg"/>
    <property type="match status" value="2"/>
</dbReference>
<dbReference type="EC" id="2.7.13.3" evidence="3"/>
<evidence type="ECO:0000256" key="7">
    <source>
        <dbReference type="ARBA" id="ARBA00022679"/>
    </source>
</evidence>
<dbReference type="Gene3D" id="3.30.565.10">
    <property type="entry name" value="Histidine kinase-like ATPase, C-terminal domain"/>
    <property type="match status" value="1"/>
</dbReference>
<keyword evidence="4" id="KW-1003">Cell membrane</keyword>
<name>A0A437QG68_9GAMM</name>
<organism evidence="19 20">
    <name type="scientific">Rheinheimera riviphila</name>
    <dbReference type="NCBI Taxonomy" id="1834037"/>
    <lineage>
        <taxon>Bacteria</taxon>
        <taxon>Pseudomonadati</taxon>
        <taxon>Pseudomonadota</taxon>
        <taxon>Gammaproteobacteria</taxon>
        <taxon>Chromatiales</taxon>
        <taxon>Chromatiaceae</taxon>
        <taxon>Rheinheimera</taxon>
    </lineage>
</organism>
<comment type="subcellular location">
    <subcellularLocation>
        <location evidence="2">Cell inner membrane</location>
        <topology evidence="2">Multi-pass membrane protein</topology>
    </subcellularLocation>
</comment>
<dbReference type="AlphaFoldDB" id="A0A437QG68"/>
<dbReference type="GO" id="GO:0005886">
    <property type="term" value="C:plasma membrane"/>
    <property type="evidence" value="ECO:0007669"/>
    <property type="project" value="UniProtKB-SubCell"/>
</dbReference>
<keyword evidence="5" id="KW-0997">Cell inner membrane</keyword>
<evidence type="ECO:0000259" key="17">
    <source>
        <dbReference type="PROSITE" id="PS50110"/>
    </source>
</evidence>
<evidence type="ECO:0000256" key="12">
    <source>
        <dbReference type="ARBA" id="ARBA00023012"/>
    </source>
</evidence>
<evidence type="ECO:0000256" key="15">
    <source>
        <dbReference type="PROSITE-ProRule" id="PRU00169"/>
    </source>
</evidence>
<dbReference type="SMART" id="SM00388">
    <property type="entry name" value="HisKA"/>
    <property type="match status" value="1"/>
</dbReference>
<evidence type="ECO:0000313" key="19">
    <source>
        <dbReference type="EMBL" id="RVU33541.1"/>
    </source>
</evidence>
<dbReference type="PROSITE" id="PS50109">
    <property type="entry name" value="HIS_KIN"/>
    <property type="match status" value="1"/>
</dbReference>
<dbReference type="PROSITE" id="PS50110">
    <property type="entry name" value="RESPONSE_REGULATORY"/>
    <property type="match status" value="2"/>
</dbReference>
<dbReference type="Gene3D" id="1.10.287.130">
    <property type="match status" value="1"/>
</dbReference>
<dbReference type="Pfam" id="PF02518">
    <property type="entry name" value="HATPase_c"/>
    <property type="match status" value="1"/>
</dbReference>
<evidence type="ECO:0000256" key="5">
    <source>
        <dbReference type="ARBA" id="ARBA00022519"/>
    </source>
</evidence>
<dbReference type="GO" id="GO:0009927">
    <property type="term" value="F:histidine phosphotransfer kinase activity"/>
    <property type="evidence" value="ECO:0007669"/>
    <property type="project" value="TreeGrafter"/>
</dbReference>
<dbReference type="PROSITE" id="PS50894">
    <property type="entry name" value="HPT"/>
    <property type="match status" value="1"/>
</dbReference>
<dbReference type="InterPro" id="IPR003594">
    <property type="entry name" value="HATPase_dom"/>
</dbReference>
<evidence type="ECO:0000256" key="13">
    <source>
        <dbReference type="ARBA" id="ARBA00023136"/>
    </source>
</evidence>
<dbReference type="SUPFAM" id="SSF47226">
    <property type="entry name" value="Histidine-containing phosphotransfer domain, HPT domain"/>
    <property type="match status" value="1"/>
</dbReference>
<evidence type="ECO:0000256" key="10">
    <source>
        <dbReference type="ARBA" id="ARBA00022840"/>
    </source>
</evidence>
<dbReference type="Pfam" id="PF00512">
    <property type="entry name" value="HisKA"/>
    <property type="match status" value="1"/>
</dbReference>
<dbReference type="Proteomes" id="UP000283077">
    <property type="component" value="Unassembled WGS sequence"/>
</dbReference>
<accession>A0A437QG68</accession>
<reference evidence="19 20" key="1">
    <citation type="submission" date="2019-01" db="EMBL/GenBank/DDBJ databases">
        <authorList>
            <person name="Chen W.-M."/>
        </authorList>
    </citation>
    <scope>NUCLEOTIDE SEQUENCE [LARGE SCALE GENOMIC DNA]</scope>
    <source>
        <strain evidence="19 20">KYPC3</strain>
    </source>
</reference>
<dbReference type="EMBL" id="SACS01000020">
    <property type="protein sequence ID" value="RVU33541.1"/>
    <property type="molecule type" value="Genomic_DNA"/>
</dbReference>
<sequence length="621" mass="68275">MSERAHLLLVDDEKTNLKVLAELLRSDYRIRLAQNGQQALEKCRQQPPDLILMDVLMPGMDGFETLKALRFDTLTAQIPVIFITGLQSADHEQQGLQLGAQDYIHKPFHAEVVKARVATQLKLIRQRQELQLLSEQLTQANEAKSRFLATISHEIRTPLASVIGYAEAILAGEFAANEQLQAIQTICQNGKHLQALLNDLLDLSKIAANKLDIELLPVNLCQLAAEISALLQDKARQKGLEFQFDYQLPLPAMVKTDPTRLKQILLNLCNNAIKFTEQGFVRVLISRTDGQLQFAVSDSGIGIAPDQQQKLFHAFGQADVSVQRQYGGTGLGLVIARQLCEKLGGQLQLQSSSPAGSCFVAAINLDVLPDSIWLQQPSDILEQQQRAAPTPLPRQQMRGRILLAEDQNDTRQLLVRMLQHAGLDVTAVENGELLVETALTGDFDLILSDIQMPKMDGVAAIALLRAAGIDTPCVALTANTMTHEVQSYLAAGFATHLAKPVDRNKFAAVLSHFLGGQHHRQQLQLPAAELEAMTARFVQTLPGQMAELQQNCLQADWSAARYQAHALKGTAALFGLTDLSLLASELEQQLLQSGAVQPEIKTTVQQLCQRLQDQSKQLAVG</sequence>
<dbReference type="CDD" id="cd00088">
    <property type="entry name" value="HPT"/>
    <property type="match status" value="1"/>
</dbReference>
<comment type="caution">
    <text evidence="19">The sequence shown here is derived from an EMBL/GenBank/DDBJ whole genome shotgun (WGS) entry which is preliminary data.</text>
</comment>
<dbReference type="PANTHER" id="PTHR43047">
    <property type="entry name" value="TWO-COMPONENT HISTIDINE PROTEIN KINASE"/>
    <property type="match status" value="1"/>
</dbReference>
<keyword evidence="13" id="KW-0472">Membrane</keyword>
<keyword evidence="10" id="KW-0547">Nucleotide-binding</keyword>
<feature type="domain" description="Response regulatory" evidence="17">
    <location>
        <begin position="400"/>
        <end position="514"/>
    </location>
</feature>
<keyword evidence="11" id="KW-1133">Transmembrane helix</keyword>
<keyword evidence="10" id="KW-0067">ATP-binding</keyword>
<dbReference type="SMART" id="SM00073">
    <property type="entry name" value="HPT"/>
    <property type="match status" value="1"/>
</dbReference>
<evidence type="ECO:0000256" key="6">
    <source>
        <dbReference type="ARBA" id="ARBA00022553"/>
    </source>
</evidence>
<feature type="domain" description="Histidine kinase" evidence="16">
    <location>
        <begin position="150"/>
        <end position="367"/>
    </location>
</feature>
<evidence type="ECO:0000256" key="11">
    <source>
        <dbReference type="ARBA" id="ARBA00022989"/>
    </source>
</evidence>
<feature type="modified residue" description="4-aspartylphosphate" evidence="15">
    <location>
        <position position="449"/>
    </location>
</feature>
<dbReference type="CDD" id="cd16922">
    <property type="entry name" value="HATPase_EvgS-ArcB-TorS-like"/>
    <property type="match status" value="1"/>
</dbReference>
<dbReference type="InterPro" id="IPR003661">
    <property type="entry name" value="HisK_dim/P_dom"/>
</dbReference>
<dbReference type="CDD" id="cd00082">
    <property type="entry name" value="HisKA"/>
    <property type="match status" value="1"/>
</dbReference>
<keyword evidence="7" id="KW-0808">Transferase</keyword>
<evidence type="ECO:0000256" key="8">
    <source>
        <dbReference type="ARBA" id="ARBA00022692"/>
    </source>
</evidence>
<dbReference type="SMART" id="SM00387">
    <property type="entry name" value="HATPase_c"/>
    <property type="match status" value="1"/>
</dbReference>
<dbReference type="SUPFAM" id="SSF52172">
    <property type="entry name" value="CheY-like"/>
    <property type="match status" value="2"/>
</dbReference>
<dbReference type="SMART" id="SM00448">
    <property type="entry name" value="REC"/>
    <property type="match status" value="2"/>
</dbReference>
<dbReference type="InterPro" id="IPR008207">
    <property type="entry name" value="Sig_transdc_His_kin_Hpt_dom"/>
</dbReference>
<dbReference type="InterPro" id="IPR001789">
    <property type="entry name" value="Sig_transdc_resp-reg_receiver"/>
</dbReference>
<dbReference type="InterPro" id="IPR036890">
    <property type="entry name" value="HATPase_C_sf"/>
</dbReference>
<evidence type="ECO:0000256" key="1">
    <source>
        <dbReference type="ARBA" id="ARBA00000085"/>
    </source>
</evidence>
<evidence type="ECO:0000256" key="9">
    <source>
        <dbReference type="ARBA" id="ARBA00022777"/>
    </source>
</evidence>
<keyword evidence="20" id="KW-1185">Reference proteome</keyword>
<dbReference type="Pfam" id="PF01627">
    <property type="entry name" value="Hpt"/>
    <property type="match status" value="1"/>
</dbReference>
<protein>
    <recommendedName>
        <fullName evidence="3">histidine kinase</fullName>
        <ecNumber evidence="3">2.7.13.3</ecNumber>
    </recommendedName>
</protein>
<evidence type="ECO:0000256" key="3">
    <source>
        <dbReference type="ARBA" id="ARBA00012438"/>
    </source>
</evidence>
<comment type="catalytic activity">
    <reaction evidence="1">
        <text>ATP + protein L-histidine = ADP + protein N-phospho-L-histidine.</text>
        <dbReference type="EC" id="2.7.13.3"/>
    </reaction>
</comment>
<keyword evidence="6 15" id="KW-0597">Phosphoprotein</keyword>
<dbReference type="OrthoDB" id="5563233at2"/>
<dbReference type="PRINTS" id="PR00344">
    <property type="entry name" value="BCTRLSENSOR"/>
</dbReference>
<dbReference type="InterPro" id="IPR036641">
    <property type="entry name" value="HPT_dom_sf"/>
</dbReference>
<feature type="domain" description="HPt" evidence="18">
    <location>
        <begin position="526"/>
        <end position="621"/>
    </location>
</feature>
<evidence type="ECO:0000256" key="2">
    <source>
        <dbReference type="ARBA" id="ARBA00004429"/>
    </source>
</evidence>
<dbReference type="InterPro" id="IPR011006">
    <property type="entry name" value="CheY-like_superfamily"/>
</dbReference>
<feature type="modified residue" description="4-aspartylphosphate" evidence="15">
    <location>
        <position position="54"/>
    </location>
</feature>
<feature type="modified residue" description="Phosphohistidine" evidence="14">
    <location>
        <position position="565"/>
    </location>
</feature>
<evidence type="ECO:0000256" key="14">
    <source>
        <dbReference type="PROSITE-ProRule" id="PRU00110"/>
    </source>
</evidence>
<proteinExistence type="predicted"/>
<feature type="domain" description="Response regulatory" evidence="17">
    <location>
        <begin position="6"/>
        <end position="121"/>
    </location>
</feature>
<keyword evidence="8" id="KW-0812">Transmembrane</keyword>
<keyword evidence="9 19" id="KW-0418">Kinase</keyword>
<dbReference type="FunFam" id="3.30.565.10:FF:000010">
    <property type="entry name" value="Sensor histidine kinase RcsC"/>
    <property type="match status" value="1"/>
</dbReference>
<evidence type="ECO:0000259" key="18">
    <source>
        <dbReference type="PROSITE" id="PS50894"/>
    </source>
</evidence>
<keyword evidence="12" id="KW-0902">Two-component regulatory system</keyword>
<dbReference type="Gene3D" id="3.40.50.2300">
    <property type="match status" value="2"/>
</dbReference>
<dbReference type="Gene3D" id="1.20.120.160">
    <property type="entry name" value="HPT domain"/>
    <property type="match status" value="1"/>
</dbReference>
<dbReference type="InterPro" id="IPR004358">
    <property type="entry name" value="Sig_transdc_His_kin-like_C"/>
</dbReference>
<dbReference type="InterPro" id="IPR005467">
    <property type="entry name" value="His_kinase_dom"/>
</dbReference>